<name>A0A8T7M4X6_9CHLR</name>
<dbReference type="Gene3D" id="2.60.200.20">
    <property type="match status" value="1"/>
</dbReference>
<dbReference type="Pfam" id="PF00498">
    <property type="entry name" value="FHA"/>
    <property type="match status" value="1"/>
</dbReference>
<organism evidence="2 4">
    <name type="scientific">Candidatus Chlorohelix allophototropha</name>
    <dbReference type="NCBI Taxonomy" id="3003348"/>
    <lineage>
        <taxon>Bacteria</taxon>
        <taxon>Bacillati</taxon>
        <taxon>Chloroflexota</taxon>
        <taxon>Chloroflexia</taxon>
        <taxon>Candidatus Chloroheliales</taxon>
        <taxon>Candidatus Chloroheliaceae</taxon>
        <taxon>Candidatus Chlorohelix</taxon>
    </lineage>
</organism>
<gene>
    <name evidence="2" type="ORF">HXX08_14970</name>
    <name evidence="3" type="ORF">OZ401_002666</name>
</gene>
<dbReference type="EMBL" id="JACATZ010000003">
    <property type="protein sequence ID" value="NWJ47161.1"/>
    <property type="molecule type" value="Genomic_DNA"/>
</dbReference>
<dbReference type="CDD" id="cd00060">
    <property type="entry name" value="FHA"/>
    <property type="match status" value="1"/>
</dbReference>
<protein>
    <submittedName>
        <fullName evidence="2">FHA domain-containing protein</fullName>
    </submittedName>
</protein>
<evidence type="ECO:0000313" key="4">
    <source>
        <dbReference type="Proteomes" id="UP000521676"/>
    </source>
</evidence>
<accession>A0A8T7M4X6</accession>
<feature type="domain" description="FHA" evidence="1">
    <location>
        <begin position="99"/>
        <end position="152"/>
    </location>
</feature>
<evidence type="ECO:0000313" key="3">
    <source>
        <dbReference type="EMBL" id="WJW69073.1"/>
    </source>
</evidence>
<evidence type="ECO:0000259" key="1">
    <source>
        <dbReference type="PROSITE" id="PS50006"/>
    </source>
</evidence>
<dbReference type="RefSeq" id="WP_341470966.1">
    <property type="nucleotide sequence ID" value="NZ_CP128400.1"/>
</dbReference>
<dbReference type="AlphaFoldDB" id="A0A8T7M4X6"/>
<dbReference type="Proteomes" id="UP000521676">
    <property type="component" value="Unassembled WGS sequence"/>
</dbReference>
<dbReference type="SUPFAM" id="SSF49879">
    <property type="entry name" value="SMAD/FHA domain"/>
    <property type="match status" value="1"/>
</dbReference>
<sequence length="187" mass="20612">MSAICPACKTSNIDGARYCETCFIQLPEDTSVAFYKAPTEIPFSNNLPQGAIDFDAIDNYTNSNKQPEFANLGASPTAKLVVTRGSIIGQEFILNAGENEIGRWDEDDGFYPHIDLDKQDTEGYVHRKHATIQFVNGQWYVEDAGGANGTKIRQGSQAAKLAPHTPTLIQYGNELIVGRIIMRLEQV</sequence>
<dbReference type="InterPro" id="IPR008984">
    <property type="entry name" value="SMAD_FHA_dom_sf"/>
</dbReference>
<evidence type="ECO:0000313" key="2">
    <source>
        <dbReference type="EMBL" id="NWJ47161.1"/>
    </source>
</evidence>
<dbReference type="InterPro" id="IPR000253">
    <property type="entry name" value="FHA_dom"/>
</dbReference>
<keyword evidence="5" id="KW-1185">Reference proteome</keyword>
<dbReference type="PROSITE" id="PS50006">
    <property type="entry name" value="FHA_DOMAIN"/>
    <property type="match status" value="1"/>
</dbReference>
<reference evidence="2 4" key="1">
    <citation type="submission" date="2020-06" db="EMBL/GenBank/DDBJ databases">
        <title>Anoxygenic phototrophic Chloroflexota member uses a Type I reaction center.</title>
        <authorList>
            <person name="Tsuji J.M."/>
            <person name="Shaw N.A."/>
            <person name="Nagashima S."/>
            <person name="Venkiteswaran J."/>
            <person name="Schiff S.L."/>
            <person name="Hanada S."/>
            <person name="Tank M."/>
            <person name="Neufeld J.D."/>
        </authorList>
    </citation>
    <scope>NUCLEOTIDE SEQUENCE [LARGE SCALE GENOMIC DNA]</scope>
    <source>
        <strain evidence="2">L227-S17</strain>
    </source>
</reference>
<proteinExistence type="predicted"/>
<dbReference type="Proteomes" id="UP001431572">
    <property type="component" value="Chromosome 2"/>
</dbReference>
<evidence type="ECO:0000313" key="5">
    <source>
        <dbReference type="Proteomes" id="UP001431572"/>
    </source>
</evidence>
<reference evidence="3" key="2">
    <citation type="journal article" date="2024" name="Nature">
        <title>Anoxygenic phototroph of the Chloroflexota uses a type I reaction centre.</title>
        <authorList>
            <person name="Tsuji J.M."/>
            <person name="Shaw N.A."/>
            <person name="Nagashima S."/>
            <person name="Venkiteswaran J.J."/>
            <person name="Schiff S.L."/>
            <person name="Watanabe T."/>
            <person name="Fukui M."/>
            <person name="Hanada S."/>
            <person name="Tank M."/>
            <person name="Neufeld J.D."/>
        </authorList>
    </citation>
    <scope>NUCLEOTIDE SEQUENCE</scope>
    <source>
        <strain evidence="3">L227-S17</strain>
    </source>
</reference>
<dbReference type="EMBL" id="CP128400">
    <property type="protein sequence ID" value="WJW69073.1"/>
    <property type="molecule type" value="Genomic_DNA"/>
</dbReference>